<protein>
    <submittedName>
        <fullName evidence="4">Anaerobic nitric oxide reductase transcription regulator norR</fullName>
    </submittedName>
</protein>
<dbReference type="CDD" id="cd00009">
    <property type="entry name" value="AAA"/>
    <property type="match status" value="1"/>
</dbReference>
<dbReference type="InterPro" id="IPR027417">
    <property type="entry name" value="P-loop_NTPase"/>
</dbReference>
<dbReference type="PROSITE" id="PS50045">
    <property type="entry name" value="SIGMA54_INTERACT_4"/>
    <property type="match status" value="1"/>
</dbReference>
<proteinExistence type="predicted"/>
<dbReference type="PANTHER" id="PTHR32071">
    <property type="entry name" value="TRANSCRIPTIONAL REGULATORY PROTEIN"/>
    <property type="match status" value="1"/>
</dbReference>
<keyword evidence="1" id="KW-0547">Nucleotide-binding</keyword>
<dbReference type="AlphaFoldDB" id="A0A485AS65"/>
<dbReference type="Proteomes" id="UP000401081">
    <property type="component" value="Unassembled WGS sequence"/>
</dbReference>
<evidence type="ECO:0000256" key="2">
    <source>
        <dbReference type="ARBA" id="ARBA00022840"/>
    </source>
</evidence>
<name>A0A485AS65_KLUCR</name>
<gene>
    <name evidence="4" type="primary">norR_2</name>
    <name evidence="4" type="ORF">NCTC12993_02743</name>
</gene>
<dbReference type="Gene3D" id="3.40.50.300">
    <property type="entry name" value="P-loop containing nucleotide triphosphate hydrolases"/>
    <property type="match status" value="1"/>
</dbReference>
<evidence type="ECO:0000256" key="1">
    <source>
        <dbReference type="ARBA" id="ARBA00022741"/>
    </source>
</evidence>
<feature type="domain" description="Sigma-54 factor interaction" evidence="3">
    <location>
        <begin position="49"/>
        <end position="139"/>
    </location>
</feature>
<dbReference type="Pfam" id="PF00158">
    <property type="entry name" value="Sigma54_activat"/>
    <property type="match status" value="1"/>
</dbReference>
<reference evidence="4 5" key="1">
    <citation type="submission" date="2019-03" db="EMBL/GenBank/DDBJ databases">
        <authorList>
            <consortium name="Pathogen Informatics"/>
        </authorList>
    </citation>
    <scope>NUCLEOTIDE SEQUENCE [LARGE SCALE GENOMIC DNA]</scope>
    <source>
        <strain evidence="4 5">NCTC12993</strain>
    </source>
</reference>
<dbReference type="PANTHER" id="PTHR32071:SF35">
    <property type="entry name" value="ANAEROBIC NITRIC OXIDE REDUCTASE TRANSCRIPTION REGULATOR NORR"/>
    <property type="match status" value="1"/>
</dbReference>
<sequence length="183" mass="19457">MFFSNEELRLIAALAAGALSNALLIEQLESQNMLPGSASDFEQVKETQMIGLSPGMMQLKKEIEIVAASDLNVLISGETGTGKELVAKAIHEGSPRAVSPLVYLNCAALPESVAESELFGHVKGAFTGAISNRSGKFEMADNGTLFLDGDWRAVAGAAGQAAARFTVWRYSARGRRSQPARGR</sequence>
<dbReference type="GO" id="GO:0005524">
    <property type="term" value="F:ATP binding"/>
    <property type="evidence" value="ECO:0007669"/>
    <property type="project" value="UniProtKB-KW"/>
</dbReference>
<dbReference type="PROSITE" id="PS00675">
    <property type="entry name" value="SIGMA54_INTERACT_1"/>
    <property type="match status" value="1"/>
</dbReference>
<organism evidence="4 5">
    <name type="scientific">Kluyvera cryocrescens</name>
    <name type="common">Kluyvera citrophila</name>
    <dbReference type="NCBI Taxonomy" id="580"/>
    <lineage>
        <taxon>Bacteria</taxon>
        <taxon>Pseudomonadati</taxon>
        <taxon>Pseudomonadota</taxon>
        <taxon>Gammaproteobacteria</taxon>
        <taxon>Enterobacterales</taxon>
        <taxon>Enterobacteriaceae</taxon>
        <taxon>Kluyvera</taxon>
    </lineage>
</organism>
<evidence type="ECO:0000313" key="4">
    <source>
        <dbReference type="EMBL" id="VFS63582.1"/>
    </source>
</evidence>
<keyword evidence="2" id="KW-0067">ATP-binding</keyword>
<evidence type="ECO:0000259" key="3">
    <source>
        <dbReference type="PROSITE" id="PS50045"/>
    </source>
</evidence>
<dbReference type="EMBL" id="CAADJD010000018">
    <property type="protein sequence ID" value="VFS63582.1"/>
    <property type="molecule type" value="Genomic_DNA"/>
</dbReference>
<dbReference type="SUPFAM" id="SSF52540">
    <property type="entry name" value="P-loop containing nucleoside triphosphate hydrolases"/>
    <property type="match status" value="1"/>
</dbReference>
<dbReference type="GO" id="GO:0006355">
    <property type="term" value="P:regulation of DNA-templated transcription"/>
    <property type="evidence" value="ECO:0007669"/>
    <property type="project" value="InterPro"/>
</dbReference>
<evidence type="ECO:0000313" key="5">
    <source>
        <dbReference type="Proteomes" id="UP000401081"/>
    </source>
</evidence>
<keyword evidence="5" id="KW-1185">Reference proteome</keyword>
<dbReference type="InterPro" id="IPR025662">
    <property type="entry name" value="Sigma_54_int_dom_ATP-bd_1"/>
</dbReference>
<accession>A0A485AS65</accession>
<dbReference type="InterPro" id="IPR002078">
    <property type="entry name" value="Sigma_54_int"/>
</dbReference>